<evidence type="ECO:0000256" key="1">
    <source>
        <dbReference type="ARBA" id="ARBA00003871"/>
    </source>
</evidence>
<evidence type="ECO:0000259" key="4">
    <source>
        <dbReference type="Pfam" id="PF01425"/>
    </source>
</evidence>
<evidence type="ECO:0000313" key="5">
    <source>
        <dbReference type="EMBL" id="SHG29697.1"/>
    </source>
</evidence>
<dbReference type="InterPro" id="IPR036928">
    <property type="entry name" value="AS_sf"/>
</dbReference>
<keyword evidence="6" id="KW-1185">Reference proteome</keyword>
<comment type="function">
    <text evidence="1">Hydrolyzes indole-3-acetamide (IAM) into indole-3-acetic acid (IAA).</text>
</comment>
<dbReference type="SUPFAM" id="SSF75304">
    <property type="entry name" value="Amidase signature (AS) enzymes"/>
    <property type="match status" value="1"/>
</dbReference>
<evidence type="ECO:0000313" key="6">
    <source>
        <dbReference type="Proteomes" id="UP000184485"/>
    </source>
</evidence>
<proteinExistence type="inferred from homology"/>
<dbReference type="RefSeq" id="WP_073056240.1">
    <property type="nucleotide sequence ID" value="NZ_FQUP01000004.1"/>
</dbReference>
<dbReference type="GO" id="GO:0003824">
    <property type="term" value="F:catalytic activity"/>
    <property type="evidence" value="ECO:0007669"/>
    <property type="project" value="InterPro"/>
</dbReference>
<dbReference type="PANTHER" id="PTHR11895:SF7">
    <property type="entry name" value="GLUTAMYL-TRNA(GLN) AMIDOTRANSFERASE SUBUNIT A, MITOCHONDRIAL"/>
    <property type="match status" value="1"/>
</dbReference>
<dbReference type="AlphaFoldDB" id="A0A1M5IN40"/>
<feature type="domain" description="Amidase" evidence="4">
    <location>
        <begin position="30"/>
        <end position="456"/>
    </location>
</feature>
<reference evidence="5 6" key="1">
    <citation type="submission" date="2016-11" db="EMBL/GenBank/DDBJ databases">
        <authorList>
            <person name="Jaros S."/>
            <person name="Januszkiewicz K."/>
            <person name="Wedrychowicz H."/>
        </authorList>
    </citation>
    <scope>NUCLEOTIDE SEQUENCE [LARGE SCALE GENOMIC DNA]</scope>
    <source>
        <strain evidence="5 6">DSM 19436</strain>
    </source>
</reference>
<protein>
    <recommendedName>
        <fullName evidence="3">Indoleacetamide hydrolase</fullName>
    </recommendedName>
</protein>
<sequence>MTDVSDDALSGLDAIGIAEQIRAGVLTPDEALDAAIARVDALNPALNAVVHRHDDLGRRAIAEGLPDGPFRGVPFLLKDLDLRLADSVTTSGSHLFDGIVAARDSTLTARYKAAGLVIFGKTNAAELGLSSATEPAAFGPTRHPLDPALSPGGSSGGSAAAVASGMVTMAHATDGAGSIRMPASLTGIFGMKPSRGRTPPGPDASEIFFGMSVNHALTVTVRDSAALLDATSGPEPGARHSLAADDLSFLEQSRRDPAPLRIALMTEAFGGEPVEAACCDAAIAAAHLAAGLGHHVEEARPSLDGIDPAHCFRRLAAALTLVFVEDVAAAHGIADPRSLLEPVNVAWMDEAKGLTAGDQIRAIGEMHAMGRALARFFERYDVLITPVTATSRLAHGHFNGTETDVTRFVDRLTAFGPFTFPFNAAGAPAMSLPVSRVDGLPIGAQFASALGRDGTLFALAGQIERARPWHRLTRS</sequence>
<evidence type="ECO:0000256" key="2">
    <source>
        <dbReference type="ARBA" id="ARBA00009199"/>
    </source>
</evidence>
<accession>A0A1M5IN40</accession>
<dbReference type="Proteomes" id="UP000184485">
    <property type="component" value="Unassembled WGS sequence"/>
</dbReference>
<comment type="similarity">
    <text evidence="2">Belongs to the amidase family.</text>
</comment>
<dbReference type="EMBL" id="FQUP01000004">
    <property type="protein sequence ID" value="SHG29697.1"/>
    <property type="molecule type" value="Genomic_DNA"/>
</dbReference>
<dbReference type="OrthoDB" id="9777859at2"/>
<dbReference type="PROSITE" id="PS00571">
    <property type="entry name" value="AMIDASES"/>
    <property type="match status" value="1"/>
</dbReference>
<dbReference type="Pfam" id="PF01425">
    <property type="entry name" value="Amidase"/>
    <property type="match status" value="1"/>
</dbReference>
<dbReference type="InterPro" id="IPR000120">
    <property type="entry name" value="Amidase"/>
</dbReference>
<dbReference type="STRING" id="1122133.SAMN02745157_3946"/>
<dbReference type="InterPro" id="IPR023631">
    <property type="entry name" value="Amidase_dom"/>
</dbReference>
<dbReference type="Gene3D" id="3.90.1300.10">
    <property type="entry name" value="Amidase signature (AS) domain"/>
    <property type="match status" value="1"/>
</dbReference>
<gene>
    <name evidence="5" type="ORF">SAMN02745157_3946</name>
</gene>
<organism evidence="5 6">
    <name type="scientific">Kaistia soli DSM 19436</name>
    <dbReference type="NCBI Taxonomy" id="1122133"/>
    <lineage>
        <taxon>Bacteria</taxon>
        <taxon>Pseudomonadati</taxon>
        <taxon>Pseudomonadota</taxon>
        <taxon>Alphaproteobacteria</taxon>
        <taxon>Hyphomicrobiales</taxon>
        <taxon>Kaistiaceae</taxon>
        <taxon>Kaistia</taxon>
    </lineage>
</organism>
<dbReference type="InterPro" id="IPR020556">
    <property type="entry name" value="Amidase_CS"/>
</dbReference>
<dbReference type="PANTHER" id="PTHR11895">
    <property type="entry name" value="TRANSAMIDASE"/>
    <property type="match status" value="1"/>
</dbReference>
<evidence type="ECO:0000256" key="3">
    <source>
        <dbReference type="ARBA" id="ARBA00021874"/>
    </source>
</evidence>
<name>A0A1M5IN40_9HYPH</name>